<feature type="compositionally biased region" description="Low complexity" evidence="7">
    <location>
        <begin position="13"/>
        <end position="51"/>
    </location>
</feature>
<evidence type="ECO:0000256" key="6">
    <source>
        <dbReference type="SAM" id="Coils"/>
    </source>
</evidence>
<dbReference type="Proteomes" id="UP000662931">
    <property type="component" value="Chromosome 1"/>
</dbReference>
<dbReference type="InterPro" id="IPR006939">
    <property type="entry name" value="SNF5"/>
</dbReference>
<comment type="subcellular location">
    <subcellularLocation>
        <location evidence="1">Nucleus</location>
    </subcellularLocation>
</comment>
<keyword evidence="3" id="KW-0805">Transcription regulation</keyword>
<dbReference type="EMBL" id="CP064812">
    <property type="protein sequence ID" value="QPG73733.1"/>
    <property type="molecule type" value="Genomic_DNA"/>
</dbReference>
<keyword evidence="5" id="KW-0539">Nucleus</keyword>
<dbReference type="OrthoDB" id="515064at2759"/>
<evidence type="ECO:0000256" key="3">
    <source>
        <dbReference type="ARBA" id="ARBA00023015"/>
    </source>
</evidence>
<dbReference type="AlphaFoldDB" id="A0A875RYM3"/>
<gene>
    <name evidence="8" type="ORF">FOA43_001046</name>
</gene>
<dbReference type="GeneID" id="62194447"/>
<reference evidence="8" key="1">
    <citation type="submission" date="2020-10" db="EMBL/GenBank/DDBJ databases">
        <authorList>
            <person name="Roach M.J.R."/>
        </authorList>
    </citation>
    <scope>NUCLEOTIDE SEQUENCE</scope>
    <source>
        <strain evidence="8">CBS 1945</strain>
    </source>
</reference>
<sequence length="721" mass="82220">MFNGQGQWGPVGSQGSPNLQQQQQQRSQQAQQQAQQLAQQQGISQGQQNPQHSGKAPQAGGSTRSSLTPQQIIQGLMRLDPQQRNTIIQKNPQMQLFLQQYEQHRKLALQQAQRNNEGRQNAGNQSSQQYNSFANPIQRRGRPSQQAQLAEQAHIQMNSRRMMAQTAQDSHASMVQNIVTHGSSLGAVSRGGSAGVDAAVATPDVSSVPGTASSVAPAASGMGSSAAPQLPPALPLKDVHHWSRLLSQHNRNVPSSLKIYEEILERDSQFENRLRQEQKKPFDADMAQRMVRDLKFYQQIRDSRLKAINLRPELNKVTNRLWGEGYAGYGNGFTNSRTEIILPDHRKKGSVAKDIYISPEKITEQAITTEELVPIRLEFDQDRDGFQLSDTFLWNLNEKCISLESFATTLMADYQFPVERASQFKEKIVSSIKEQLDEYHPMIYKEQESSKFSDLRFPISLDITIANNQLVDRFDWDIMNPDNDPEEFAEVLCAEMSLPGEFVTAVAHSIREQCQTYIRSLFLIGYRFDGSAVTGDELKEFVKPSLDAHNIVRPRYLLSDYTTSLQELSYDNVEKLKKERERESRRKKRGQMRIGRRGGLVLPDLHDLPKTFRTPVPNSVLPGGVDLGHPTDSYLEYPISIEIPQRQLKALDEYKKEQARLKEQERLEQLELHKRREMERVQGQQLIQRARVKMRLPEGLQSKVTYRNEYEKAFVVKIRFV</sequence>
<feature type="compositionally biased region" description="Polar residues" evidence="7">
    <location>
        <begin position="110"/>
        <end position="129"/>
    </location>
</feature>
<accession>A0A875RYM3</accession>
<feature type="coiled-coil region" evidence="6">
    <location>
        <begin position="651"/>
        <end position="680"/>
    </location>
</feature>
<evidence type="ECO:0000256" key="7">
    <source>
        <dbReference type="SAM" id="MobiDB-lite"/>
    </source>
</evidence>
<keyword evidence="9" id="KW-1185">Reference proteome</keyword>
<name>A0A875RYM3_EENNA</name>
<feature type="region of interest" description="Disordered" evidence="7">
    <location>
        <begin position="1"/>
        <end position="67"/>
    </location>
</feature>
<proteinExistence type="inferred from homology"/>
<comment type="similarity">
    <text evidence="2">Belongs to the SNF5 family.</text>
</comment>
<dbReference type="KEGG" id="bnn:FOA43_001046"/>
<evidence type="ECO:0000256" key="4">
    <source>
        <dbReference type="ARBA" id="ARBA00023163"/>
    </source>
</evidence>
<dbReference type="GO" id="GO:0006338">
    <property type="term" value="P:chromatin remodeling"/>
    <property type="evidence" value="ECO:0007669"/>
    <property type="project" value="InterPro"/>
</dbReference>
<dbReference type="RefSeq" id="XP_038777298.1">
    <property type="nucleotide sequence ID" value="XM_038921370.1"/>
</dbReference>
<organism evidence="8 9">
    <name type="scientific">Eeniella nana</name>
    <name type="common">Yeast</name>
    <name type="synonym">Brettanomyces nanus</name>
    <dbReference type="NCBI Taxonomy" id="13502"/>
    <lineage>
        <taxon>Eukaryota</taxon>
        <taxon>Fungi</taxon>
        <taxon>Dikarya</taxon>
        <taxon>Ascomycota</taxon>
        <taxon>Saccharomycotina</taxon>
        <taxon>Pichiomycetes</taxon>
        <taxon>Pichiales</taxon>
        <taxon>Pichiaceae</taxon>
        <taxon>Brettanomyces</taxon>
    </lineage>
</organism>
<feature type="region of interest" description="Disordered" evidence="7">
    <location>
        <begin position="203"/>
        <end position="231"/>
    </location>
</feature>
<evidence type="ECO:0000256" key="1">
    <source>
        <dbReference type="ARBA" id="ARBA00004123"/>
    </source>
</evidence>
<evidence type="ECO:0000256" key="2">
    <source>
        <dbReference type="ARBA" id="ARBA00010239"/>
    </source>
</evidence>
<keyword evidence="4" id="KW-0804">Transcription</keyword>
<dbReference type="GO" id="GO:0000228">
    <property type="term" value="C:nuclear chromosome"/>
    <property type="evidence" value="ECO:0007669"/>
    <property type="project" value="InterPro"/>
</dbReference>
<evidence type="ECO:0000313" key="8">
    <source>
        <dbReference type="EMBL" id="QPG73733.1"/>
    </source>
</evidence>
<dbReference type="Pfam" id="PF04855">
    <property type="entry name" value="SNF5"/>
    <property type="match status" value="1"/>
</dbReference>
<evidence type="ECO:0000256" key="5">
    <source>
        <dbReference type="ARBA" id="ARBA00023242"/>
    </source>
</evidence>
<feature type="region of interest" description="Disordered" evidence="7">
    <location>
        <begin position="109"/>
        <end position="129"/>
    </location>
</feature>
<keyword evidence="6" id="KW-0175">Coiled coil</keyword>
<feature type="compositionally biased region" description="Low complexity" evidence="7">
    <location>
        <begin position="212"/>
        <end position="228"/>
    </location>
</feature>
<protein>
    <submittedName>
        <fullName evidence="8">Uncharacterized protein</fullName>
    </submittedName>
</protein>
<evidence type="ECO:0000313" key="9">
    <source>
        <dbReference type="Proteomes" id="UP000662931"/>
    </source>
</evidence>
<dbReference type="PANTHER" id="PTHR10019">
    <property type="entry name" value="SNF5"/>
    <property type="match status" value="1"/>
</dbReference>